<dbReference type="RefSeq" id="WP_186976431.1">
    <property type="nucleotide sequence ID" value="NZ_JACOOH010000005.1"/>
</dbReference>
<dbReference type="PROSITE" id="PS50975">
    <property type="entry name" value="ATP_GRASP"/>
    <property type="match status" value="1"/>
</dbReference>
<keyword evidence="3 4" id="KW-0067">ATP-binding</keyword>
<evidence type="ECO:0000256" key="1">
    <source>
        <dbReference type="ARBA" id="ARBA00022598"/>
    </source>
</evidence>
<evidence type="ECO:0000313" key="6">
    <source>
        <dbReference type="EMBL" id="MBC5622003.1"/>
    </source>
</evidence>
<dbReference type="PANTHER" id="PTHR43055:SF1">
    <property type="entry name" value="FORMATE-DEPENDENT PHOSPHORIBOSYLGLYCINAMIDE FORMYLTRANSFERASE"/>
    <property type="match status" value="1"/>
</dbReference>
<proteinExistence type="predicted"/>
<dbReference type="InterPro" id="IPR013815">
    <property type="entry name" value="ATP_grasp_subdomain_1"/>
</dbReference>
<gene>
    <name evidence="6" type="ORF">H8S64_12920</name>
</gene>
<reference evidence="6 7" key="1">
    <citation type="submission" date="2020-08" db="EMBL/GenBank/DDBJ databases">
        <title>Genome public.</title>
        <authorList>
            <person name="Liu C."/>
            <person name="Sun Q."/>
        </authorList>
    </citation>
    <scope>NUCLEOTIDE SEQUENCE [LARGE SCALE GENOMIC DNA]</scope>
    <source>
        <strain evidence="6 7">NSJ-56</strain>
    </source>
</reference>
<dbReference type="EMBL" id="JACOOH010000005">
    <property type="protein sequence ID" value="MBC5622003.1"/>
    <property type="molecule type" value="Genomic_DNA"/>
</dbReference>
<keyword evidence="2 4" id="KW-0547">Nucleotide-binding</keyword>
<evidence type="ECO:0000256" key="4">
    <source>
        <dbReference type="PROSITE-ProRule" id="PRU00409"/>
    </source>
</evidence>
<keyword evidence="7" id="KW-1185">Reference proteome</keyword>
<dbReference type="Pfam" id="PF02786">
    <property type="entry name" value="CPSase_L_D2"/>
    <property type="match status" value="1"/>
</dbReference>
<dbReference type="InterPro" id="IPR005479">
    <property type="entry name" value="CPAse_ATP-bd"/>
</dbReference>
<feature type="domain" description="ATP-grasp" evidence="5">
    <location>
        <begin position="109"/>
        <end position="306"/>
    </location>
</feature>
<evidence type="ECO:0000259" key="5">
    <source>
        <dbReference type="PROSITE" id="PS50975"/>
    </source>
</evidence>
<evidence type="ECO:0000313" key="7">
    <source>
        <dbReference type="Proteomes" id="UP000646484"/>
    </source>
</evidence>
<dbReference type="Gene3D" id="3.30.1490.20">
    <property type="entry name" value="ATP-grasp fold, A domain"/>
    <property type="match status" value="1"/>
</dbReference>
<keyword evidence="1" id="KW-0436">Ligase</keyword>
<organism evidence="6 7">
    <name type="scientific">Butyricimonas hominis</name>
    <dbReference type="NCBI Taxonomy" id="2763032"/>
    <lineage>
        <taxon>Bacteria</taxon>
        <taxon>Pseudomonadati</taxon>
        <taxon>Bacteroidota</taxon>
        <taxon>Bacteroidia</taxon>
        <taxon>Bacteroidales</taxon>
        <taxon>Odoribacteraceae</taxon>
        <taxon>Butyricimonas</taxon>
    </lineage>
</organism>
<dbReference type="Proteomes" id="UP000646484">
    <property type="component" value="Unassembled WGS sequence"/>
</dbReference>
<sequence>MIGKKLLILGGTSSVDIVKQAKRMGVYVVVADIEETDSGKEIADEAVFMNTVDHETIVKFIKENNIDGVFSGPSEFNLQNAMKVCEMSGLPFYCTREQWDICMNKVNFKKLCNQYGVSCTPEFHLTEELKEEDLAMIKYPVMVKPAEAGGSRGISMCYTEEEIRRAVPKAIKASANGEFFVEKCITSDYGFGSRYIINNGKIMLSAVCDRYTVDQPGGKALISSGAIFPSKKIEEYIEEINPKVVKMFESIGIKNGTLFMQALVDQDDEKIYFHEMGLRLSGGLIYSMLEASCGYNDVQMMIRYALGGPMVEDDEFEKIDPYMHGHYIGSLTIPLCDGVIGSIEGVDEVRKHKNVMDLVQYYTEGQEIKPDYIGTLSQHFCRVKMMTDSIDEYKNMVDWIQNIIKVTDSNGRNMIYRLFDTSRMK</sequence>
<comment type="caution">
    <text evidence="6">The sequence shown here is derived from an EMBL/GenBank/DDBJ whole genome shotgun (WGS) entry which is preliminary data.</text>
</comment>
<evidence type="ECO:0000256" key="3">
    <source>
        <dbReference type="ARBA" id="ARBA00022840"/>
    </source>
</evidence>
<accession>A0ABR7D235</accession>
<protein>
    <recommendedName>
        <fullName evidence="5">ATP-grasp domain-containing protein</fullName>
    </recommendedName>
</protein>
<dbReference type="Gene3D" id="3.30.470.20">
    <property type="entry name" value="ATP-grasp fold, B domain"/>
    <property type="match status" value="1"/>
</dbReference>
<evidence type="ECO:0000256" key="2">
    <source>
        <dbReference type="ARBA" id="ARBA00022741"/>
    </source>
</evidence>
<dbReference type="SUPFAM" id="SSF56059">
    <property type="entry name" value="Glutathione synthetase ATP-binding domain-like"/>
    <property type="match status" value="1"/>
</dbReference>
<name>A0ABR7D235_9BACT</name>
<dbReference type="PANTHER" id="PTHR43055">
    <property type="entry name" value="FORMATE-DEPENDENT PHOSPHORIBOSYLGLYCINAMIDE FORMYLTRANSFERASE"/>
    <property type="match status" value="1"/>
</dbReference>
<dbReference type="Gene3D" id="3.40.50.20">
    <property type="match status" value="1"/>
</dbReference>
<dbReference type="InterPro" id="IPR011761">
    <property type="entry name" value="ATP-grasp"/>
</dbReference>